<dbReference type="InterPro" id="IPR036388">
    <property type="entry name" value="WH-like_DNA-bd_sf"/>
</dbReference>
<feature type="compositionally biased region" description="Basic and acidic residues" evidence="5">
    <location>
        <begin position="104"/>
        <end position="115"/>
    </location>
</feature>
<evidence type="ECO:0000259" key="6">
    <source>
        <dbReference type="PROSITE" id="PS00434"/>
    </source>
</evidence>
<dbReference type="Proteomes" id="UP001497453">
    <property type="component" value="Chromosome 4"/>
</dbReference>
<keyword evidence="2" id="KW-0238">DNA-binding</keyword>
<feature type="region of interest" description="Disordered" evidence="5">
    <location>
        <begin position="25"/>
        <end position="52"/>
    </location>
</feature>
<protein>
    <recommendedName>
        <fullName evidence="6">HSF-type DNA-binding domain-containing protein</fullName>
    </recommendedName>
</protein>
<dbReference type="InterPro" id="IPR000232">
    <property type="entry name" value="HSF_DNA-bd"/>
</dbReference>
<keyword evidence="8" id="KW-1185">Reference proteome</keyword>
<accession>A0ABP1DLQ6</accession>
<dbReference type="InterPro" id="IPR036390">
    <property type="entry name" value="WH_DNA-bd_sf"/>
</dbReference>
<name>A0ABP1DLQ6_9APHY</name>
<dbReference type="PRINTS" id="PR00056">
    <property type="entry name" value="HSFDOMAIN"/>
</dbReference>
<evidence type="ECO:0000256" key="4">
    <source>
        <dbReference type="RuleBase" id="RU004020"/>
    </source>
</evidence>
<evidence type="ECO:0000256" key="5">
    <source>
        <dbReference type="SAM" id="MobiDB-lite"/>
    </source>
</evidence>
<evidence type="ECO:0000256" key="2">
    <source>
        <dbReference type="ARBA" id="ARBA00023125"/>
    </source>
</evidence>
<feature type="compositionally biased region" description="Basic residues" evidence="5">
    <location>
        <begin position="89"/>
        <end position="103"/>
    </location>
</feature>
<gene>
    <name evidence="7" type="ORF">GFSPODELE1_LOCUS6629</name>
</gene>
<feature type="region of interest" description="Disordered" evidence="5">
    <location>
        <begin position="220"/>
        <end position="248"/>
    </location>
</feature>
<dbReference type="PROSITE" id="PS00434">
    <property type="entry name" value="HSF_DOMAIN"/>
    <property type="match status" value="1"/>
</dbReference>
<evidence type="ECO:0000256" key="1">
    <source>
        <dbReference type="ARBA" id="ARBA00004123"/>
    </source>
</evidence>
<organism evidence="7 8">
    <name type="scientific">Somion occarium</name>
    <dbReference type="NCBI Taxonomy" id="3059160"/>
    <lineage>
        <taxon>Eukaryota</taxon>
        <taxon>Fungi</taxon>
        <taxon>Dikarya</taxon>
        <taxon>Basidiomycota</taxon>
        <taxon>Agaricomycotina</taxon>
        <taxon>Agaricomycetes</taxon>
        <taxon>Polyporales</taxon>
        <taxon>Cerrenaceae</taxon>
        <taxon>Somion</taxon>
    </lineage>
</organism>
<dbReference type="PANTHER" id="PTHR10015:SF361">
    <property type="entry name" value="TRANSCRIPTION FACTOR SKN7"/>
    <property type="match status" value="1"/>
</dbReference>
<keyword evidence="3" id="KW-0539">Nucleus</keyword>
<dbReference type="Gene3D" id="1.10.10.10">
    <property type="entry name" value="Winged helix-like DNA-binding domain superfamily/Winged helix DNA-binding domain"/>
    <property type="match status" value="1"/>
</dbReference>
<feature type="region of interest" description="Disordered" evidence="5">
    <location>
        <begin position="86"/>
        <end position="122"/>
    </location>
</feature>
<dbReference type="PANTHER" id="PTHR10015">
    <property type="entry name" value="HEAT SHOCK TRANSCRIPTION FACTOR"/>
    <property type="match status" value="1"/>
</dbReference>
<feature type="domain" description="HSF-type DNA-binding" evidence="6">
    <location>
        <begin position="164"/>
        <end position="188"/>
    </location>
</feature>
<sequence length="321" mass="35943">MEQSGLSASMAQNISLSSLLRNASSLQSTLASATGSSSDPLSNLSSNLSNSASSVFRYPPPIHPYPSPTLSDSQLPLLLQSPWQTQSTAKRRRSVSPHNHHSQQNRDDSSSHHEDEESQSTTSEFVKKLYKMLEDTSYANVVSWTPRGDAFVVKDMNEFSLTILPRTFKHSNFASFVRQLNKYDFHKIKNSDDDPFGEHSWTFRHPHFRANRKESLEKIKRKGPVARKSSSGHRVSDSPTPQSASTSTVEALQATIESMARTQEEMALHIRHLETNYRNVLNEMVDFQRNQARQDGLLQNLIQICLQPEGADMAAGASLSQ</sequence>
<proteinExistence type="inferred from homology"/>
<dbReference type="Pfam" id="PF00447">
    <property type="entry name" value="HSF_DNA-bind"/>
    <property type="match status" value="1"/>
</dbReference>
<comment type="subcellular location">
    <subcellularLocation>
        <location evidence="1">Nucleus</location>
    </subcellularLocation>
</comment>
<evidence type="ECO:0000313" key="8">
    <source>
        <dbReference type="Proteomes" id="UP001497453"/>
    </source>
</evidence>
<dbReference type="SMART" id="SM00415">
    <property type="entry name" value="HSF"/>
    <property type="match status" value="1"/>
</dbReference>
<comment type="similarity">
    <text evidence="4">Belongs to the HSF family.</text>
</comment>
<feature type="compositionally biased region" description="Polar residues" evidence="5">
    <location>
        <begin position="228"/>
        <end position="248"/>
    </location>
</feature>
<reference evidence="8" key="1">
    <citation type="submission" date="2024-04" db="EMBL/GenBank/DDBJ databases">
        <authorList>
            <person name="Shaw F."/>
            <person name="Minotto A."/>
        </authorList>
    </citation>
    <scope>NUCLEOTIDE SEQUENCE [LARGE SCALE GENOMIC DNA]</scope>
</reference>
<evidence type="ECO:0000313" key="7">
    <source>
        <dbReference type="EMBL" id="CAL1707978.1"/>
    </source>
</evidence>
<evidence type="ECO:0000256" key="3">
    <source>
        <dbReference type="ARBA" id="ARBA00023242"/>
    </source>
</evidence>
<dbReference type="SUPFAM" id="SSF46785">
    <property type="entry name" value="Winged helix' DNA-binding domain"/>
    <property type="match status" value="1"/>
</dbReference>
<dbReference type="EMBL" id="OZ037947">
    <property type="protein sequence ID" value="CAL1707978.1"/>
    <property type="molecule type" value="Genomic_DNA"/>
</dbReference>